<feature type="region of interest" description="Disordered" evidence="2">
    <location>
        <begin position="491"/>
        <end position="513"/>
    </location>
</feature>
<keyword evidence="1" id="KW-0175">Coiled coil</keyword>
<accession>F4S963</accession>
<feature type="compositionally biased region" description="Polar residues" evidence="2">
    <location>
        <begin position="352"/>
        <end position="366"/>
    </location>
</feature>
<evidence type="ECO:0000313" key="4">
    <source>
        <dbReference type="Proteomes" id="UP000001072"/>
    </source>
</evidence>
<feature type="compositionally biased region" description="Basic and acidic residues" evidence="2">
    <location>
        <begin position="284"/>
        <end position="295"/>
    </location>
</feature>
<name>F4S963_MELLP</name>
<dbReference type="AlphaFoldDB" id="F4S963"/>
<evidence type="ECO:0000256" key="2">
    <source>
        <dbReference type="SAM" id="MobiDB-lite"/>
    </source>
</evidence>
<protein>
    <submittedName>
        <fullName evidence="3">Uncharacterized protein</fullName>
    </submittedName>
</protein>
<gene>
    <name evidence="3" type="ORF">MELLADRAFT_69034</name>
</gene>
<organism evidence="4">
    <name type="scientific">Melampsora larici-populina (strain 98AG31 / pathotype 3-4-7)</name>
    <name type="common">Poplar leaf rust fungus</name>
    <dbReference type="NCBI Taxonomy" id="747676"/>
    <lineage>
        <taxon>Eukaryota</taxon>
        <taxon>Fungi</taxon>
        <taxon>Dikarya</taxon>
        <taxon>Basidiomycota</taxon>
        <taxon>Pucciniomycotina</taxon>
        <taxon>Pucciniomycetes</taxon>
        <taxon>Pucciniales</taxon>
        <taxon>Melampsoraceae</taxon>
        <taxon>Melampsora</taxon>
    </lineage>
</organism>
<dbReference type="InParanoid" id="F4S963"/>
<feature type="compositionally biased region" description="Polar residues" evidence="2">
    <location>
        <begin position="219"/>
        <end position="255"/>
    </location>
</feature>
<dbReference type="Proteomes" id="UP000001072">
    <property type="component" value="Unassembled WGS sequence"/>
</dbReference>
<proteinExistence type="predicted"/>
<dbReference type="RefSeq" id="XP_007417913.1">
    <property type="nucleotide sequence ID" value="XM_007417851.1"/>
</dbReference>
<dbReference type="EMBL" id="GL883169">
    <property type="protein sequence ID" value="EGF98818.1"/>
    <property type="molecule type" value="Genomic_DNA"/>
</dbReference>
<dbReference type="GeneID" id="18931158"/>
<sequence length="513" mass="56127">MQATPGPIVKATPKQTNVERTLELNIGPSSEPNVNFSVFENSQLEELLQMVGVDGRMLERTALLEQCTSYQELIIIPDHFGRNVTQNNHLDMTTSEFTLQVPLGAAHALVQYPPSISDRTTTQVVQSSIENLGVPEISHTNLRRSEEATVLPEIQKVQKKHNRSKVFKTPKTRGRKTSIQGSEAALESAEGCTSGVGAVAQENMVPNTTQIERRRTSRKSTNAIESVSTSTHTPSIQVSSQGSKLKLSSNASTSKHSSEPGKALHAVQDDHAIKPLDNSSAHTESLKGKEVERDVNVGFDTDSPTPSLTKHSRLTRTRASLQATQKGENCAPASSGSPGPSSLPQESHPESDNPSTSTHTKSNPSYPSLEHRRFTHARPPPTIRPSPPPQRILSDSDWEPEADESVRASKKKSKTQKTQTHSANPYGSSNKPPSRSVSPQLPSIDAWTISDLRQKVAKDSKLIKHLQDETRQLTDKVDSLTNDFRHLSKTVSSMKKDEVQSKKKTRGGRLAVS</sequence>
<feature type="region of interest" description="Disordered" evidence="2">
    <location>
        <begin position="197"/>
        <end position="442"/>
    </location>
</feature>
<dbReference type="KEGG" id="mlr:MELLADRAFT_69034"/>
<dbReference type="VEuPathDB" id="FungiDB:MELLADRAFT_69034"/>
<feature type="compositionally biased region" description="Polar residues" evidence="2">
    <location>
        <begin position="421"/>
        <end position="441"/>
    </location>
</feature>
<dbReference type="HOGENOM" id="CLU_474132_0_0_1"/>
<feature type="coiled-coil region" evidence="1">
    <location>
        <begin position="449"/>
        <end position="483"/>
    </location>
</feature>
<feature type="compositionally biased region" description="Polar residues" evidence="2">
    <location>
        <begin position="317"/>
        <end position="327"/>
    </location>
</feature>
<evidence type="ECO:0000256" key="1">
    <source>
        <dbReference type="SAM" id="Coils"/>
    </source>
</evidence>
<feature type="compositionally biased region" description="Pro residues" evidence="2">
    <location>
        <begin position="378"/>
        <end position="390"/>
    </location>
</feature>
<reference evidence="4" key="1">
    <citation type="journal article" date="2011" name="Proc. Natl. Acad. Sci. U.S.A.">
        <title>Obligate biotrophy features unraveled by the genomic analysis of rust fungi.</title>
        <authorList>
            <person name="Duplessis S."/>
            <person name="Cuomo C.A."/>
            <person name="Lin Y.-C."/>
            <person name="Aerts A."/>
            <person name="Tisserant E."/>
            <person name="Veneault-Fourrey C."/>
            <person name="Joly D.L."/>
            <person name="Hacquard S."/>
            <person name="Amselem J."/>
            <person name="Cantarel B.L."/>
            <person name="Chiu R."/>
            <person name="Coutinho P.M."/>
            <person name="Feau N."/>
            <person name="Field M."/>
            <person name="Frey P."/>
            <person name="Gelhaye E."/>
            <person name="Goldberg J."/>
            <person name="Grabherr M.G."/>
            <person name="Kodira C.D."/>
            <person name="Kohler A."/>
            <person name="Kuees U."/>
            <person name="Lindquist E.A."/>
            <person name="Lucas S.M."/>
            <person name="Mago R."/>
            <person name="Mauceli E."/>
            <person name="Morin E."/>
            <person name="Murat C."/>
            <person name="Pangilinan J.L."/>
            <person name="Park R."/>
            <person name="Pearson M."/>
            <person name="Quesneville H."/>
            <person name="Rouhier N."/>
            <person name="Sakthikumar S."/>
            <person name="Salamov A.A."/>
            <person name="Schmutz J."/>
            <person name="Selles B."/>
            <person name="Shapiro H."/>
            <person name="Tanguay P."/>
            <person name="Tuskan G.A."/>
            <person name="Henrissat B."/>
            <person name="Van de Peer Y."/>
            <person name="Rouze P."/>
            <person name="Ellis J.G."/>
            <person name="Dodds P.N."/>
            <person name="Schein J.E."/>
            <person name="Zhong S."/>
            <person name="Hamelin R.C."/>
            <person name="Grigoriev I.V."/>
            <person name="Szabo L.J."/>
            <person name="Martin F."/>
        </authorList>
    </citation>
    <scope>NUCLEOTIDE SEQUENCE [LARGE SCALE GENOMIC DNA]</scope>
    <source>
        <strain evidence="4">98AG31 / pathotype 3-4-7</strain>
    </source>
</reference>
<keyword evidence="4" id="KW-1185">Reference proteome</keyword>
<feature type="compositionally biased region" description="Low complexity" evidence="2">
    <location>
        <begin position="331"/>
        <end position="342"/>
    </location>
</feature>
<evidence type="ECO:0000313" key="3">
    <source>
        <dbReference type="EMBL" id="EGF98818.1"/>
    </source>
</evidence>